<evidence type="ECO:0000256" key="3">
    <source>
        <dbReference type="ARBA" id="ARBA00022989"/>
    </source>
</evidence>
<evidence type="ECO:0000256" key="1">
    <source>
        <dbReference type="ARBA" id="ARBA00004127"/>
    </source>
</evidence>
<gene>
    <name evidence="7" type="ORF">BJ987_002998</name>
</gene>
<comment type="subcellular location">
    <subcellularLocation>
        <location evidence="1">Endomembrane system</location>
        <topology evidence="1">Multi-pass membrane protein</topology>
    </subcellularLocation>
</comment>
<dbReference type="Pfam" id="PF02656">
    <property type="entry name" value="DUF202"/>
    <property type="match status" value="1"/>
</dbReference>
<evidence type="ECO:0000313" key="7">
    <source>
        <dbReference type="EMBL" id="MBP2190097.1"/>
    </source>
</evidence>
<feature type="transmembrane region" description="Helical" evidence="5">
    <location>
        <begin position="20"/>
        <end position="39"/>
    </location>
</feature>
<feature type="transmembrane region" description="Helical" evidence="5">
    <location>
        <begin position="45"/>
        <end position="62"/>
    </location>
</feature>
<evidence type="ECO:0000256" key="4">
    <source>
        <dbReference type="ARBA" id="ARBA00023136"/>
    </source>
</evidence>
<evidence type="ECO:0000256" key="5">
    <source>
        <dbReference type="SAM" id="Phobius"/>
    </source>
</evidence>
<reference evidence="7 8" key="1">
    <citation type="submission" date="2021-03" db="EMBL/GenBank/DDBJ databases">
        <title>Sequencing the genomes of 1000 actinobacteria strains.</title>
        <authorList>
            <person name="Klenk H.-P."/>
        </authorList>
    </citation>
    <scope>NUCLEOTIDE SEQUENCE [LARGE SCALE GENOMIC DNA]</scope>
    <source>
        <strain evidence="7 8">DSM 45516</strain>
    </source>
</reference>
<evidence type="ECO:0000259" key="6">
    <source>
        <dbReference type="Pfam" id="PF02656"/>
    </source>
</evidence>
<dbReference type="EMBL" id="JAGGMR010000001">
    <property type="protein sequence ID" value="MBP2190097.1"/>
    <property type="molecule type" value="Genomic_DNA"/>
</dbReference>
<keyword evidence="2 5" id="KW-0812">Transmembrane</keyword>
<dbReference type="Proteomes" id="UP001519325">
    <property type="component" value="Unassembled WGS sequence"/>
</dbReference>
<comment type="caution">
    <text evidence="7">The sequence shown here is derived from an EMBL/GenBank/DDBJ whole genome shotgun (WGS) entry which is preliminary data.</text>
</comment>
<evidence type="ECO:0000256" key="2">
    <source>
        <dbReference type="ARBA" id="ARBA00022692"/>
    </source>
</evidence>
<dbReference type="InterPro" id="IPR003807">
    <property type="entry name" value="DUF202"/>
</dbReference>
<sequence length="103" mass="10608">MARDPGLAAERTALAWRRTAVSAMVCAALFLNHAVGSSWRPAQLAPLGAAVTMGALAVLCYVRNRTLQEGRHGNGRAAVAVTALAVVTVAGVAFALGLTMPRP</sequence>
<organism evidence="7 8">
    <name type="scientific">Nocardia goodfellowii</name>
    <dbReference type="NCBI Taxonomy" id="882446"/>
    <lineage>
        <taxon>Bacteria</taxon>
        <taxon>Bacillati</taxon>
        <taxon>Actinomycetota</taxon>
        <taxon>Actinomycetes</taxon>
        <taxon>Mycobacteriales</taxon>
        <taxon>Nocardiaceae</taxon>
        <taxon>Nocardia</taxon>
    </lineage>
</organism>
<protein>
    <submittedName>
        <fullName evidence="7">Uncharacterized membrane protein YidH (DUF202 family)</fullName>
    </submittedName>
</protein>
<evidence type="ECO:0000313" key="8">
    <source>
        <dbReference type="Proteomes" id="UP001519325"/>
    </source>
</evidence>
<feature type="transmembrane region" description="Helical" evidence="5">
    <location>
        <begin position="74"/>
        <end position="98"/>
    </location>
</feature>
<keyword evidence="3 5" id="KW-1133">Transmembrane helix</keyword>
<keyword evidence="4 5" id="KW-0472">Membrane</keyword>
<keyword evidence="8" id="KW-1185">Reference proteome</keyword>
<feature type="domain" description="DUF202" evidence="6">
    <location>
        <begin position="4"/>
        <end position="69"/>
    </location>
</feature>
<accession>A0ABS4QEI6</accession>
<dbReference type="RefSeq" id="WP_209889738.1">
    <property type="nucleotide sequence ID" value="NZ_JAGGMR010000001.1"/>
</dbReference>
<name>A0ABS4QEI6_9NOCA</name>
<proteinExistence type="predicted"/>